<name>A0ABP6QF20_9ACTN</name>
<accession>A0ABP6QF20</accession>
<gene>
    <name evidence="2" type="ORF">GCM10010468_46980</name>
</gene>
<protein>
    <submittedName>
        <fullName evidence="2">Uncharacterized protein</fullName>
    </submittedName>
</protein>
<dbReference type="EMBL" id="BAAAUV010000012">
    <property type="protein sequence ID" value="GAA3221687.1"/>
    <property type="molecule type" value="Genomic_DNA"/>
</dbReference>
<proteinExistence type="predicted"/>
<keyword evidence="3" id="KW-1185">Reference proteome</keyword>
<reference evidence="3" key="1">
    <citation type="journal article" date="2019" name="Int. J. Syst. Evol. Microbiol.">
        <title>The Global Catalogue of Microorganisms (GCM) 10K type strain sequencing project: providing services to taxonomists for standard genome sequencing and annotation.</title>
        <authorList>
            <consortium name="The Broad Institute Genomics Platform"/>
            <consortium name="The Broad Institute Genome Sequencing Center for Infectious Disease"/>
            <person name="Wu L."/>
            <person name="Ma J."/>
        </authorList>
    </citation>
    <scope>NUCLEOTIDE SEQUENCE [LARGE SCALE GENOMIC DNA]</scope>
    <source>
        <strain evidence="3">JCM 9377</strain>
    </source>
</reference>
<sequence>MPNRRDCTSPKIIAAPSRSWDPPSLLVTVPLPVSIGASEPEERFNERDISGKTRLSLEGHPGRIREGPGTGP</sequence>
<feature type="compositionally biased region" description="Basic and acidic residues" evidence="1">
    <location>
        <begin position="40"/>
        <end position="66"/>
    </location>
</feature>
<feature type="region of interest" description="Disordered" evidence="1">
    <location>
        <begin position="36"/>
        <end position="72"/>
    </location>
</feature>
<organism evidence="2 3">
    <name type="scientific">Actinocorallia longicatena</name>
    <dbReference type="NCBI Taxonomy" id="111803"/>
    <lineage>
        <taxon>Bacteria</taxon>
        <taxon>Bacillati</taxon>
        <taxon>Actinomycetota</taxon>
        <taxon>Actinomycetes</taxon>
        <taxon>Streptosporangiales</taxon>
        <taxon>Thermomonosporaceae</taxon>
        <taxon>Actinocorallia</taxon>
    </lineage>
</organism>
<comment type="caution">
    <text evidence="2">The sequence shown here is derived from an EMBL/GenBank/DDBJ whole genome shotgun (WGS) entry which is preliminary data.</text>
</comment>
<evidence type="ECO:0000313" key="2">
    <source>
        <dbReference type="EMBL" id="GAA3221687.1"/>
    </source>
</evidence>
<evidence type="ECO:0000313" key="3">
    <source>
        <dbReference type="Proteomes" id="UP001501237"/>
    </source>
</evidence>
<evidence type="ECO:0000256" key="1">
    <source>
        <dbReference type="SAM" id="MobiDB-lite"/>
    </source>
</evidence>
<feature type="region of interest" description="Disordered" evidence="1">
    <location>
        <begin position="1"/>
        <end position="21"/>
    </location>
</feature>
<dbReference type="Proteomes" id="UP001501237">
    <property type="component" value="Unassembled WGS sequence"/>
</dbReference>